<evidence type="ECO:0000313" key="3">
    <source>
        <dbReference type="Proteomes" id="UP001430796"/>
    </source>
</evidence>
<organism evidence="2 3">
    <name type="scientific">Marilutibacter chinensis</name>
    <dbReference type="NCBI Taxonomy" id="2912247"/>
    <lineage>
        <taxon>Bacteria</taxon>
        <taxon>Pseudomonadati</taxon>
        <taxon>Pseudomonadota</taxon>
        <taxon>Gammaproteobacteria</taxon>
        <taxon>Lysobacterales</taxon>
        <taxon>Lysobacteraceae</taxon>
        <taxon>Marilutibacter</taxon>
    </lineage>
</organism>
<keyword evidence="1" id="KW-0812">Transmembrane</keyword>
<feature type="transmembrane region" description="Helical" evidence="1">
    <location>
        <begin position="42"/>
        <end position="61"/>
    </location>
</feature>
<feature type="transmembrane region" description="Helical" evidence="1">
    <location>
        <begin position="102"/>
        <end position="123"/>
    </location>
</feature>
<accession>A0ABS9HWU7</accession>
<sequence length="135" mass="13734">MKRAAHAAIAGLLFGLGLAMSGMTNPDKVLNFLDFAGQWDASLALVMGGALAVALPGYRWVRHRDHAVCGNPLSVAGIDLRLLGGSALFGIGWGLAGYCPGPALAGLAHGSIDAVVFVAAMLAGSRLARPLASQI</sequence>
<evidence type="ECO:0000256" key="1">
    <source>
        <dbReference type="SAM" id="Phobius"/>
    </source>
</evidence>
<keyword evidence="3" id="KW-1185">Reference proteome</keyword>
<dbReference type="InterPro" id="IPR046513">
    <property type="entry name" value="DUF6691"/>
</dbReference>
<dbReference type="EMBL" id="JAKJPO010000015">
    <property type="protein sequence ID" value="MCF7223356.1"/>
    <property type="molecule type" value="Genomic_DNA"/>
</dbReference>
<keyword evidence="1" id="KW-1133">Transmembrane helix</keyword>
<reference evidence="2 3" key="3">
    <citation type="submission" date="2022-01" db="EMBL/GenBank/DDBJ databases">
        <authorList>
            <person name="Zhou L.Y."/>
        </authorList>
    </citation>
    <scope>NUCLEOTIDE SEQUENCE [LARGE SCALE GENOMIC DNA]</scope>
    <source>
        <strain evidence="2 3">TLK-CK17</strain>
    </source>
</reference>
<comment type="caution">
    <text evidence="2">The sequence shown here is derived from an EMBL/GenBank/DDBJ whole genome shotgun (WGS) entry which is preliminary data.</text>
</comment>
<evidence type="ECO:0000313" key="2">
    <source>
        <dbReference type="EMBL" id="MCF7223356.1"/>
    </source>
</evidence>
<dbReference type="Pfam" id="PF20398">
    <property type="entry name" value="DUF6691"/>
    <property type="match status" value="1"/>
</dbReference>
<dbReference type="RefSeq" id="WP_237056335.1">
    <property type="nucleotide sequence ID" value="NZ_JAKJPO010000015.1"/>
</dbReference>
<gene>
    <name evidence="2" type="ORF">L3V18_16390</name>
</gene>
<protein>
    <submittedName>
        <fullName evidence="2">YeeE/YedE family protein</fullName>
    </submittedName>
</protein>
<reference evidence="2 3" key="2">
    <citation type="submission" date="2022-01" db="EMBL/GenBank/DDBJ databases">
        <title>Lysobacter chinensis sp. nov., a bacterium isolated from cow dung compost.</title>
        <authorList>
            <person name="Liu Y."/>
        </authorList>
    </citation>
    <scope>NUCLEOTIDE SEQUENCE [LARGE SCALE GENOMIC DNA]</scope>
    <source>
        <strain evidence="2 3">TLK-CK17</strain>
    </source>
</reference>
<proteinExistence type="predicted"/>
<reference evidence="3" key="1">
    <citation type="submission" date="2022-01" db="EMBL/GenBank/DDBJ databases">
        <title>Lysobacter chinensis sp. nov., a bacterium isolated from cow dung compost.</title>
        <authorList>
            <person name="Zhou L.Y."/>
        </authorList>
    </citation>
    <scope>NUCLEOTIDE SEQUENCE [LARGE SCALE GENOMIC DNA]</scope>
    <source>
        <strain evidence="3">TLK-CK17</strain>
    </source>
</reference>
<name>A0ABS9HWU7_9GAMM</name>
<feature type="transmembrane region" description="Helical" evidence="1">
    <location>
        <begin position="73"/>
        <end position="96"/>
    </location>
</feature>
<keyword evidence="1" id="KW-0472">Membrane</keyword>
<dbReference type="Proteomes" id="UP001430796">
    <property type="component" value="Unassembled WGS sequence"/>
</dbReference>